<dbReference type="RefSeq" id="WP_408160351.1">
    <property type="nucleotide sequence ID" value="NZ_JAQQFM010000012.1"/>
</dbReference>
<evidence type="ECO:0000313" key="1">
    <source>
        <dbReference type="EMBL" id="MFL9927113.1"/>
    </source>
</evidence>
<gene>
    <name evidence="1" type="ORF">PQR62_22765</name>
</gene>
<accession>A0ABW9ADY7</accession>
<dbReference type="EMBL" id="JAQQFM010000012">
    <property type="protein sequence ID" value="MFL9927113.1"/>
    <property type="molecule type" value="Genomic_DNA"/>
</dbReference>
<keyword evidence="2" id="KW-1185">Reference proteome</keyword>
<sequence>MTKRAHAARFFVPVPFDAQAVSGNLRTGKSATRLQIKTFPPIIATELHKSSASIALSASRKRVGLRTSLGRKS</sequence>
<evidence type="ECO:0000313" key="2">
    <source>
        <dbReference type="Proteomes" id="UP001629246"/>
    </source>
</evidence>
<proteinExistence type="predicted"/>
<comment type="caution">
    <text evidence="1">The sequence shown here is derived from an EMBL/GenBank/DDBJ whole genome shotgun (WGS) entry which is preliminary data.</text>
</comment>
<dbReference type="Proteomes" id="UP001629246">
    <property type="component" value="Unassembled WGS sequence"/>
</dbReference>
<protein>
    <submittedName>
        <fullName evidence="1">Uncharacterized protein</fullName>
    </submittedName>
</protein>
<organism evidence="1 2">
    <name type="scientific">Herbaspirillum lusitanum</name>
    <dbReference type="NCBI Taxonomy" id="213312"/>
    <lineage>
        <taxon>Bacteria</taxon>
        <taxon>Pseudomonadati</taxon>
        <taxon>Pseudomonadota</taxon>
        <taxon>Betaproteobacteria</taxon>
        <taxon>Burkholderiales</taxon>
        <taxon>Oxalobacteraceae</taxon>
        <taxon>Herbaspirillum</taxon>
    </lineage>
</organism>
<name>A0ABW9ADY7_9BURK</name>
<reference evidence="1 2" key="1">
    <citation type="journal article" date="2024" name="Chem. Sci.">
        <title>Discovery of megapolipeptins by genome mining of a Burkholderiales bacteria collection.</title>
        <authorList>
            <person name="Paulo B.S."/>
            <person name="Recchia M.J.J."/>
            <person name="Lee S."/>
            <person name="Fergusson C.H."/>
            <person name="Romanowski S.B."/>
            <person name="Hernandez A."/>
            <person name="Krull N."/>
            <person name="Liu D.Y."/>
            <person name="Cavanagh H."/>
            <person name="Bos A."/>
            <person name="Gray C.A."/>
            <person name="Murphy B.T."/>
            <person name="Linington R.G."/>
            <person name="Eustaquio A.S."/>
        </authorList>
    </citation>
    <scope>NUCLEOTIDE SEQUENCE [LARGE SCALE GENOMIC DNA]</scope>
    <source>
        <strain evidence="1 2">RL21-008-BIB-A</strain>
    </source>
</reference>